<accession>A0ACC0GY26</accession>
<keyword evidence="2" id="KW-1185">Reference proteome</keyword>
<name>A0ACC0GY26_9ERIC</name>
<dbReference type="Proteomes" id="UP001060215">
    <property type="component" value="Chromosome 7"/>
</dbReference>
<comment type="caution">
    <text evidence="1">The sequence shown here is derived from an EMBL/GenBank/DDBJ whole genome shotgun (WGS) entry which is preliminary data.</text>
</comment>
<reference evidence="1 2" key="1">
    <citation type="journal article" date="2022" name="Plant J.">
        <title>Chromosome-level genome of Camellia lanceoleosa provides a valuable resource for understanding genome evolution and self-incompatibility.</title>
        <authorList>
            <person name="Gong W."/>
            <person name="Xiao S."/>
            <person name="Wang L."/>
            <person name="Liao Z."/>
            <person name="Chang Y."/>
            <person name="Mo W."/>
            <person name="Hu G."/>
            <person name="Li W."/>
            <person name="Zhao G."/>
            <person name="Zhu H."/>
            <person name="Hu X."/>
            <person name="Ji K."/>
            <person name="Xiang X."/>
            <person name="Song Q."/>
            <person name="Yuan D."/>
            <person name="Jin S."/>
            <person name="Zhang L."/>
        </authorList>
    </citation>
    <scope>NUCLEOTIDE SEQUENCE [LARGE SCALE GENOMIC DNA]</scope>
    <source>
        <strain evidence="1">SQ_2022a</strain>
    </source>
</reference>
<proteinExistence type="predicted"/>
<sequence length="240" mass="25706">MSYLLAPSLAFCNAYGAGLTDINMSYNYGKVGLFALAALAEKQHGVVAGLAGCGLMKSVISVSCILIQDLKTGHLTLTSPRTMLVSQAIGTTIGCVVSPLCFLLFYKAPYAVIYRNIAILGVKGFSALPYHCLQLCYGFFGFTVGINLVKDFSPPRIGKWMPLPMAMAVPFLVGAYFSIDMCVGTLIVFVWHKLNPKKAELMVPVVASSLICGEGLWTLPESILSLAGVNPPMCMKFVAS</sequence>
<evidence type="ECO:0000313" key="2">
    <source>
        <dbReference type="Proteomes" id="UP001060215"/>
    </source>
</evidence>
<evidence type="ECO:0000313" key="1">
    <source>
        <dbReference type="EMBL" id="KAI8005629.1"/>
    </source>
</evidence>
<organism evidence="1 2">
    <name type="scientific">Camellia lanceoleosa</name>
    <dbReference type="NCBI Taxonomy" id="1840588"/>
    <lineage>
        <taxon>Eukaryota</taxon>
        <taxon>Viridiplantae</taxon>
        <taxon>Streptophyta</taxon>
        <taxon>Embryophyta</taxon>
        <taxon>Tracheophyta</taxon>
        <taxon>Spermatophyta</taxon>
        <taxon>Magnoliopsida</taxon>
        <taxon>eudicotyledons</taxon>
        <taxon>Gunneridae</taxon>
        <taxon>Pentapetalae</taxon>
        <taxon>asterids</taxon>
        <taxon>Ericales</taxon>
        <taxon>Theaceae</taxon>
        <taxon>Camellia</taxon>
    </lineage>
</organism>
<gene>
    <name evidence="1" type="ORF">LOK49_LG07G03720</name>
</gene>
<dbReference type="EMBL" id="CM045764">
    <property type="protein sequence ID" value="KAI8005629.1"/>
    <property type="molecule type" value="Genomic_DNA"/>
</dbReference>
<protein>
    <submittedName>
        <fullName evidence="1">Metal-nicotianamine transporter YSL1</fullName>
    </submittedName>
</protein>